<accession>A0ABS7HRK9</accession>
<evidence type="ECO:0000313" key="3">
    <source>
        <dbReference type="Proteomes" id="UP001196843"/>
    </source>
</evidence>
<dbReference type="Proteomes" id="UP001196843">
    <property type="component" value="Unassembled WGS sequence"/>
</dbReference>
<feature type="compositionally biased region" description="Polar residues" evidence="1">
    <location>
        <begin position="150"/>
        <end position="163"/>
    </location>
</feature>
<dbReference type="EMBL" id="JAEUAW010000019">
    <property type="protein sequence ID" value="MBW9095508.1"/>
    <property type="molecule type" value="Genomic_DNA"/>
</dbReference>
<reference evidence="2 3" key="1">
    <citation type="journal article" date="2021" name="MBio">
        <title>Poor Competitiveness of Bradyrhizobium in Pigeon Pea Root Colonization in Indian Soils.</title>
        <authorList>
            <person name="Chalasani D."/>
            <person name="Basu A."/>
            <person name="Pullabhotla S.V.S.R.N."/>
            <person name="Jorrin B."/>
            <person name="Neal A.L."/>
            <person name="Poole P.S."/>
            <person name="Podile A.R."/>
            <person name="Tkacz A."/>
        </authorList>
    </citation>
    <scope>NUCLEOTIDE SEQUENCE [LARGE SCALE GENOMIC DNA]</scope>
    <source>
        <strain evidence="2 3">HU14</strain>
    </source>
</reference>
<evidence type="ECO:0000313" key="2">
    <source>
        <dbReference type="EMBL" id="MBW9095508.1"/>
    </source>
</evidence>
<dbReference type="RefSeq" id="WP_220302205.1">
    <property type="nucleotide sequence ID" value="NZ_JAEUAW010000019.1"/>
</dbReference>
<evidence type="ECO:0000256" key="1">
    <source>
        <dbReference type="SAM" id="MobiDB-lite"/>
    </source>
</evidence>
<evidence type="ECO:0008006" key="4">
    <source>
        <dbReference type="Google" id="ProtNLM"/>
    </source>
</evidence>
<feature type="region of interest" description="Disordered" evidence="1">
    <location>
        <begin position="144"/>
        <end position="189"/>
    </location>
</feature>
<gene>
    <name evidence="2" type="ORF">JNB62_17650</name>
</gene>
<organism evidence="2 3">
    <name type="scientific">Microbacterium jejuense</name>
    <dbReference type="NCBI Taxonomy" id="1263637"/>
    <lineage>
        <taxon>Bacteria</taxon>
        <taxon>Bacillati</taxon>
        <taxon>Actinomycetota</taxon>
        <taxon>Actinomycetes</taxon>
        <taxon>Micrococcales</taxon>
        <taxon>Microbacteriaceae</taxon>
        <taxon>Microbacterium</taxon>
    </lineage>
</organism>
<comment type="caution">
    <text evidence="2">The sequence shown here is derived from an EMBL/GenBank/DDBJ whole genome shotgun (WGS) entry which is preliminary data.</text>
</comment>
<sequence length="189" mass="21463">MKICGTCRQSKPLDDFNRKSSRLDGRQEVCRDCNRQSSRAYYARNRDRHVQAIVQRTAQRRVESKAFLVAYLREHPCIDCGNSDLRVLDFDHRPGAGKRKDVMSMVKEGFSRKKLEDEIAKCDVRCRNCHAIVTLERAGRNWRSDAMRQEASNASTRQRTADTPASAALPQLPRERGTVTVPAASGPSR</sequence>
<keyword evidence="3" id="KW-1185">Reference proteome</keyword>
<name>A0ABS7HRK9_9MICO</name>
<proteinExistence type="predicted"/>
<protein>
    <recommendedName>
        <fullName evidence="4">HNH endonuclease</fullName>
    </recommendedName>
</protein>